<sequence length="85" mass="9171">MRGANCPGQCEIASRTPPRMSVPVSVYLRLLYPPPHHKHHYPHCSPPTTLPSAVRCPLGLRTEEEVGTGPWSRATAVTTGIASEG</sequence>
<dbReference type="EMBL" id="CADEAL010000224">
    <property type="protein sequence ID" value="CAB1416720.1"/>
    <property type="molecule type" value="Genomic_DNA"/>
</dbReference>
<gene>
    <name evidence="1" type="ORF">PLEPLA_LOCUS4511</name>
</gene>
<organism evidence="1 2">
    <name type="scientific">Pleuronectes platessa</name>
    <name type="common">European plaice</name>
    <dbReference type="NCBI Taxonomy" id="8262"/>
    <lineage>
        <taxon>Eukaryota</taxon>
        <taxon>Metazoa</taxon>
        <taxon>Chordata</taxon>
        <taxon>Craniata</taxon>
        <taxon>Vertebrata</taxon>
        <taxon>Euteleostomi</taxon>
        <taxon>Actinopterygii</taxon>
        <taxon>Neopterygii</taxon>
        <taxon>Teleostei</taxon>
        <taxon>Neoteleostei</taxon>
        <taxon>Acanthomorphata</taxon>
        <taxon>Carangaria</taxon>
        <taxon>Pleuronectiformes</taxon>
        <taxon>Pleuronectoidei</taxon>
        <taxon>Pleuronectidae</taxon>
        <taxon>Pleuronectes</taxon>
    </lineage>
</organism>
<evidence type="ECO:0000313" key="1">
    <source>
        <dbReference type="EMBL" id="CAB1416720.1"/>
    </source>
</evidence>
<dbReference type="AlphaFoldDB" id="A0A9N7TPE5"/>
<proteinExistence type="predicted"/>
<reference evidence="1" key="1">
    <citation type="submission" date="2020-03" db="EMBL/GenBank/DDBJ databases">
        <authorList>
            <person name="Weist P."/>
        </authorList>
    </citation>
    <scope>NUCLEOTIDE SEQUENCE</scope>
</reference>
<accession>A0A9N7TPE5</accession>
<comment type="caution">
    <text evidence="1">The sequence shown here is derived from an EMBL/GenBank/DDBJ whole genome shotgun (WGS) entry which is preliminary data.</text>
</comment>
<protein>
    <submittedName>
        <fullName evidence="1">Uncharacterized protein</fullName>
    </submittedName>
</protein>
<name>A0A9N7TPE5_PLEPL</name>
<keyword evidence="2" id="KW-1185">Reference proteome</keyword>
<dbReference type="Proteomes" id="UP001153269">
    <property type="component" value="Unassembled WGS sequence"/>
</dbReference>
<evidence type="ECO:0000313" key="2">
    <source>
        <dbReference type="Proteomes" id="UP001153269"/>
    </source>
</evidence>